<dbReference type="GO" id="GO:0016887">
    <property type="term" value="F:ATP hydrolysis activity"/>
    <property type="evidence" value="ECO:0007669"/>
    <property type="project" value="InterPro"/>
</dbReference>
<dbReference type="GO" id="GO:0016020">
    <property type="term" value="C:membrane"/>
    <property type="evidence" value="ECO:0007669"/>
    <property type="project" value="UniProtKB-SubCell"/>
</dbReference>
<feature type="transmembrane region" description="Helical" evidence="8">
    <location>
        <begin position="737"/>
        <end position="763"/>
    </location>
</feature>
<dbReference type="PROSITE" id="PS50893">
    <property type="entry name" value="ABC_TRANSPORTER_2"/>
    <property type="match status" value="2"/>
</dbReference>
<dbReference type="Pfam" id="PF01061">
    <property type="entry name" value="ABC2_membrane"/>
    <property type="match status" value="2"/>
</dbReference>
<dbReference type="SUPFAM" id="SSF52540">
    <property type="entry name" value="P-loop containing nucleoside triphosphate hydrolases"/>
    <property type="match status" value="2"/>
</dbReference>
<organism evidence="11 12">
    <name type="scientific">Chloropicon roscoffensis</name>
    <dbReference type="NCBI Taxonomy" id="1461544"/>
    <lineage>
        <taxon>Eukaryota</taxon>
        <taxon>Viridiplantae</taxon>
        <taxon>Chlorophyta</taxon>
        <taxon>Chloropicophyceae</taxon>
        <taxon>Chloropicales</taxon>
        <taxon>Chloropicaceae</taxon>
        <taxon>Chloropicon</taxon>
    </lineage>
</organism>
<keyword evidence="2" id="KW-0813">Transport</keyword>
<dbReference type="Proteomes" id="UP001472866">
    <property type="component" value="Chromosome 09"/>
</dbReference>
<feature type="transmembrane region" description="Helical" evidence="8">
    <location>
        <begin position="775"/>
        <end position="798"/>
    </location>
</feature>
<keyword evidence="4" id="KW-0547">Nucleotide-binding</keyword>
<proteinExistence type="predicted"/>
<feature type="transmembrane region" description="Helical" evidence="8">
    <location>
        <begin position="1352"/>
        <end position="1373"/>
    </location>
</feature>
<dbReference type="GO" id="GO:0140359">
    <property type="term" value="F:ABC-type transporter activity"/>
    <property type="evidence" value="ECO:0007669"/>
    <property type="project" value="InterPro"/>
</dbReference>
<keyword evidence="9" id="KW-0732">Signal</keyword>
<keyword evidence="5" id="KW-0067">ATP-binding</keyword>
<feature type="transmembrane region" description="Helical" evidence="8">
    <location>
        <begin position="1467"/>
        <end position="1490"/>
    </location>
</feature>
<evidence type="ECO:0000256" key="7">
    <source>
        <dbReference type="ARBA" id="ARBA00023136"/>
    </source>
</evidence>
<feature type="domain" description="ABC transporter" evidence="10">
    <location>
        <begin position="1025"/>
        <end position="1267"/>
    </location>
</feature>
<dbReference type="GO" id="GO:0005524">
    <property type="term" value="F:ATP binding"/>
    <property type="evidence" value="ECO:0007669"/>
    <property type="project" value="UniProtKB-KW"/>
</dbReference>
<name>A0AAX4PDV5_9CHLO</name>
<evidence type="ECO:0000256" key="1">
    <source>
        <dbReference type="ARBA" id="ARBA00004141"/>
    </source>
</evidence>
<dbReference type="Gene3D" id="3.40.50.300">
    <property type="entry name" value="P-loop containing nucleotide triphosphate hydrolases"/>
    <property type="match status" value="2"/>
</dbReference>
<dbReference type="InterPro" id="IPR003593">
    <property type="entry name" value="AAA+_ATPase"/>
</dbReference>
<gene>
    <name evidence="11" type="ORF">HKI87_09g59090</name>
</gene>
<dbReference type="InterPro" id="IPR003439">
    <property type="entry name" value="ABC_transporter-like_ATP-bd"/>
</dbReference>
<dbReference type="InterPro" id="IPR050352">
    <property type="entry name" value="ABCG_transporters"/>
</dbReference>
<dbReference type="SMART" id="SM00382">
    <property type="entry name" value="AAA"/>
    <property type="match status" value="2"/>
</dbReference>
<feature type="transmembrane region" description="Helical" evidence="8">
    <location>
        <begin position="661"/>
        <end position="681"/>
    </location>
</feature>
<feature type="transmembrane region" description="Helical" evidence="8">
    <location>
        <begin position="896"/>
        <end position="914"/>
    </location>
</feature>
<dbReference type="PANTHER" id="PTHR48041">
    <property type="entry name" value="ABC TRANSPORTER G FAMILY MEMBER 28"/>
    <property type="match status" value="1"/>
</dbReference>
<evidence type="ECO:0000256" key="6">
    <source>
        <dbReference type="ARBA" id="ARBA00022989"/>
    </source>
</evidence>
<feature type="transmembrane region" description="Helical" evidence="8">
    <location>
        <begin position="1583"/>
        <end position="1606"/>
    </location>
</feature>
<feature type="transmembrane region" description="Helical" evidence="8">
    <location>
        <begin position="1497"/>
        <end position="1517"/>
    </location>
</feature>
<keyword evidence="12" id="KW-1185">Reference proteome</keyword>
<comment type="subcellular location">
    <subcellularLocation>
        <location evidence="1">Membrane</location>
        <topology evidence="1">Multi-pass membrane protein</topology>
    </subcellularLocation>
</comment>
<keyword evidence="6 8" id="KW-1133">Transmembrane helix</keyword>
<feature type="transmembrane region" description="Helical" evidence="8">
    <location>
        <begin position="693"/>
        <end position="716"/>
    </location>
</feature>
<feature type="transmembrane region" description="Helical" evidence="8">
    <location>
        <begin position="1385"/>
        <end position="1407"/>
    </location>
</feature>
<evidence type="ECO:0000313" key="11">
    <source>
        <dbReference type="EMBL" id="WZN64353.1"/>
    </source>
</evidence>
<evidence type="ECO:0000313" key="12">
    <source>
        <dbReference type="Proteomes" id="UP001472866"/>
    </source>
</evidence>
<evidence type="ECO:0000259" key="10">
    <source>
        <dbReference type="PROSITE" id="PS50893"/>
    </source>
</evidence>
<feature type="transmembrane region" description="Helical" evidence="8">
    <location>
        <begin position="346"/>
        <end position="364"/>
    </location>
</feature>
<accession>A0AAX4PDV5</accession>
<evidence type="ECO:0000256" key="9">
    <source>
        <dbReference type="SAM" id="SignalP"/>
    </source>
</evidence>
<feature type="transmembrane region" description="Helical" evidence="8">
    <location>
        <begin position="805"/>
        <end position="825"/>
    </location>
</feature>
<keyword evidence="3 8" id="KW-0812">Transmembrane</keyword>
<sequence length="1609" mass="176944">MARFCTARPRGGAEVRVALAMVLAATVASAADPEACLKMKEIGLLKCKHGGSLYSALNESRLSCSQCECPDEEKWTGVDCSLCKTRASCPPDAEGRKAVGCSFGMGIRPTAEELAQPRGKVLSCACGGDPLSEQACAMQPNTFAMISMKGTGNASSAGDEELPDFEIQITEFAGAPDVPQGPRARRYEYAYPAVWNATLSGCRHSVGPCYGPIKATSCDVIQCGNTSMDCPPPQVKKCPGWEQVGDCGPLPEPNPNRENFWEFHCIPMSMPVNGIDGTLVCERGSEPNATLGEAKCYFYQKNSPFGQGIAIKCKTGNCLYNSTSPPSPGPEPEDTYRVTALVATNLLFALVLGTFIFSSGFFVYKETRKWQLEADFITPQNAERRVPLEFQETLSGGAHAHTGAFYLEWKIESYIVQLRGTAEKRILKNVSGFVSAGERSRGAEMRSETNIFAILGPSGAGKTTLLDILAGRSTVGRVSGDIRVNGTPVTPTTMTQIAGYAPQSDILPGTSTVWEYLLFHANLRLHPTATPAEKKVRVRDIVLQLGLMKVVDSFIGDEYTRGISGGEKKRVSVASELLHKPRILFLDEPTTGLDSTNAATMSDDMVIANLVNDFRDKRPFYWKRAETEQASVVSTKYKARFSMQLKVLSIRLLRNMYRHPFLVFLNLVCTMLFSIMIGVSYWKVGTDTSGIQNRMGCLFLILIYLALMSLSSIPIWRDQHVLFVRESASQVYDTSAYYVAVMLFDILPMRVFPPCFFGFFTYWMVGLHKDCTFCLAYFLIILVLSNIAAALMSMAIGAASPSNRVANYIGSLAILILSLFGSFLMNRGNLPAACRWVADFSFLQYAYEALVVNEFHDSFTVFTLKVPIDTLPPVQVSGDGVLKQFGYNVDGKTWDVVSLLLLSVLHGIIGFLFLKFSGSRLLKRLGRKLHAATRICRSGRGEKPDEQTLLSMDDSFKEGNNEEQSDSFFPFHFMHRGYGPVSNSTSSEMGTPLMHNSDPTDEDECQQYCLTWLKVTSTIAKPSLVTDKTEVRLLENVSGISGIGAHVARGLGSGLFAILGPSGAGKTTLLDILAGRSTVGRVSGDIRVNGTPVTPTTMTQIAGYAPQSDILPGTSTVWEYLLFHANLRLHPTATPAEKKVRVRDIVLQLGLMKVVDSFIGDEYTRGISGGEKKRVSVASELLHKPRILFLDEPTTGLDSTNAATMVGALAQLGEGGINVILSIQQPRSDIFRLMERVLVLSCHGEMVYSGPLSNFRTFLAEIPSLPVKNEQENLADYILDVIIKTEDKTVNSIILAYQGSTVVEEENMLVHDIYTSSSSVPLAEKAKHSAGYSRQVVELSKRLLKNTLRQPFLIYLNFVSTGLIAIMLGLVFFKTRVDFTGIQNRMGSMFFIVLYLGLASLSSVPVWNENRLLFLRERASGLYSTFAYFTSMVLFDILPMRIIPTCMFSLSYFMIGLSSTTDAILHYPTFLVILILANASAVSMSMCIGACFPDTKIANAFASLAILISIMYSGFILSRHTMGGFAKAATEFSFMNYAFEALLINEFHGAEGYYFNSYADSRLRVNVTGDEVLELFHFNANNLLLDISALFLVACTFFMLCFLLLLRER</sequence>
<dbReference type="InterPro" id="IPR017871">
    <property type="entry name" value="ABC_transporter-like_CS"/>
</dbReference>
<dbReference type="InterPro" id="IPR013525">
    <property type="entry name" value="ABC2_TM"/>
</dbReference>
<dbReference type="Pfam" id="PF00005">
    <property type="entry name" value="ABC_tran"/>
    <property type="match status" value="2"/>
</dbReference>
<evidence type="ECO:0000256" key="5">
    <source>
        <dbReference type="ARBA" id="ARBA00022840"/>
    </source>
</evidence>
<feature type="chain" id="PRO_5043466758" evidence="9">
    <location>
        <begin position="31"/>
        <end position="1609"/>
    </location>
</feature>
<feature type="transmembrane region" description="Helical" evidence="8">
    <location>
        <begin position="1428"/>
        <end position="1455"/>
    </location>
</feature>
<evidence type="ECO:0000256" key="2">
    <source>
        <dbReference type="ARBA" id="ARBA00022448"/>
    </source>
</evidence>
<protein>
    <submittedName>
        <fullName evidence="11">Pleiotropic drug resistance-like ABC transporter</fullName>
    </submittedName>
</protein>
<dbReference type="PROSITE" id="PS00211">
    <property type="entry name" value="ABC_TRANSPORTER_1"/>
    <property type="match status" value="2"/>
</dbReference>
<dbReference type="EMBL" id="CP151509">
    <property type="protein sequence ID" value="WZN64353.1"/>
    <property type="molecule type" value="Genomic_DNA"/>
</dbReference>
<dbReference type="InterPro" id="IPR027417">
    <property type="entry name" value="P-loop_NTPase"/>
</dbReference>
<reference evidence="11 12" key="1">
    <citation type="submission" date="2024-03" db="EMBL/GenBank/DDBJ databases">
        <title>Complete genome sequence of the green alga Chloropicon roscoffensis RCC1871.</title>
        <authorList>
            <person name="Lemieux C."/>
            <person name="Pombert J.-F."/>
            <person name="Otis C."/>
            <person name="Turmel M."/>
        </authorList>
    </citation>
    <scope>NUCLEOTIDE SEQUENCE [LARGE SCALE GENOMIC DNA]</scope>
    <source>
        <strain evidence="11 12">RCC1871</strain>
    </source>
</reference>
<evidence type="ECO:0000256" key="8">
    <source>
        <dbReference type="SAM" id="Phobius"/>
    </source>
</evidence>
<keyword evidence="7 8" id="KW-0472">Membrane</keyword>
<feature type="domain" description="ABC transporter" evidence="10">
    <location>
        <begin position="411"/>
        <end position="669"/>
    </location>
</feature>
<feature type="signal peptide" evidence="9">
    <location>
        <begin position="1"/>
        <end position="30"/>
    </location>
</feature>
<evidence type="ECO:0000256" key="4">
    <source>
        <dbReference type="ARBA" id="ARBA00022741"/>
    </source>
</evidence>
<evidence type="ECO:0000256" key="3">
    <source>
        <dbReference type="ARBA" id="ARBA00022692"/>
    </source>
</evidence>
<dbReference type="PANTHER" id="PTHR48041:SF2">
    <property type="entry name" value="ATP-DEPENDENT PERMEASE-RELATED"/>
    <property type="match status" value="1"/>
</dbReference>